<dbReference type="InterPro" id="IPR002645">
    <property type="entry name" value="STAS_dom"/>
</dbReference>
<dbReference type="EMBL" id="CP012752">
    <property type="protein sequence ID" value="ALG11461.1"/>
    <property type="molecule type" value="Genomic_DNA"/>
</dbReference>
<keyword evidence="3" id="KW-1185">Reference proteome</keyword>
<accession>A0A0N9I1L5</accession>
<gene>
    <name evidence="2" type="ORF">AOZ06_35455</name>
</gene>
<dbReference type="AlphaFoldDB" id="A0A0N9I1L5"/>
<evidence type="ECO:0000313" key="3">
    <source>
        <dbReference type="Proteomes" id="UP000063699"/>
    </source>
</evidence>
<protein>
    <recommendedName>
        <fullName evidence="1">STAS domain-containing protein</fullName>
    </recommendedName>
</protein>
<evidence type="ECO:0000313" key="2">
    <source>
        <dbReference type="EMBL" id="ALG11461.1"/>
    </source>
</evidence>
<dbReference type="Gene3D" id="3.30.750.24">
    <property type="entry name" value="STAS domain"/>
    <property type="match status" value="1"/>
</dbReference>
<dbReference type="SUPFAM" id="SSF52091">
    <property type="entry name" value="SpoIIaa-like"/>
    <property type="match status" value="1"/>
</dbReference>
<dbReference type="CDD" id="cd07043">
    <property type="entry name" value="STAS_anti-anti-sigma_factors"/>
    <property type="match status" value="1"/>
</dbReference>
<dbReference type="InterPro" id="IPR036513">
    <property type="entry name" value="STAS_dom_sf"/>
</dbReference>
<dbReference type="InterPro" id="IPR036890">
    <property type="entry name" value="HATPase_C_sf"/>
</dbReference>
<evidence type="ECO:0000259" key="1">
    <source>
        <dbReference type="PROSITE" id="PS50801"/>
    </source>
</evidence>
<name>A0A0N9I1L5_9PSEU</name>
<dbReference type="Proteomes" id="UP000063699">
    <property type="component" value="Chromosome"/>
</dbReference>
<reference evidence="2 3" key="1">
    <citation type="submission" date="2015-07" db="EMBL/GenBank/DDBJ databases">
        <title>Genome sequencing of Kibdelosporangium phytohabitans.</title>
        <authorList>
            <person name="Qin S."/>
            <person name="Xing K."/>
        </authorList>
    </citation>
    <scope>NUCLEOTIDE SEQUENCE [LARGE SCALE GENOMIC DNA]</scope>
    <source>
        <strain evidence="2 3">KLBMP1111</strain>
    </source>
</reference>
<dbReference type="STRING" id="860235.AOZ06_35455"/>
<sequence>MRTSDLRFGVENRQGVTVARPVGVLDATTYPEFRDTLLKYAAEQPDGLIVDVDRLRMPSSSALSVFSLVSMRVADWPGVPVLLVVRDDCQREATAARFAPVYASITAAMSAVDTYTPRSTASLELPPSGLSTRHARYFVRKTCERWHVADMVTDAMTVATAFVENTLKHTDSMALLRMQLRRGLLTLTVSDDDPRPAVMRERLEGGVSPCGLLLVSAVARSWGCTPTFTGGKTVWAALRLPTP</sequence>
<feature type="domain" description="STAS" evidence="1">
    <location>
        <begin position="6"/>
        <end position="84"/>
    </location>
</feature>
<organism evidence="2 3">
    <name type="scientific">Kibdelosporangium phytohabitans</name>
    <dbReference type="NCBI Taxonomy" id="860235"/>
    <lineage>
        <taxon>Bacteria</taxon>
        <taxon>Bacillati</taxon>
        <taxon>Actinomycetota</taxon>
        <taxon>Actinomycetes</taxon>
        <taxon>Pseudonocardiales</taxon>
        <taxon>Pseudonocardiaceae</taxon>
        <taxon>Kibdelosporangium</taxon>
    </lineage>
</organism>
<dbReference type="OrthoDB" id="4327509at2"/>
<dbReference type="PANTHER" id="PTHR35526">
    <property type="entry name" value="ANTI-SIGMA-F FACTOR RSBW-RELATED"/>
    <property type="match status" value="1"/>
</dbReference>
<dbReference type="RefSeq" id="WP_054293362.1">
    <property type="nucleotide sequence ID" value="NZ_CP012752.1"/>
</dbReference>
<dbReference type="PANTHER" id="PTHR35526:SF3">
    <property type="entry name" value="ANTI-SIGMA-F FACTOR RSBW"/>
    <property type="match status" value="1"/>
</dbReference>
<dbReference type="Gene3D" id="3.30.565.10">
    <property type="entry name" value="Histidine kinase-like ATPase, C-terminal domain"/>
    <property type="match status" value="1"/>
</dbReference>
<proteinExistence type="predicted"/>
<dbReference type="KEGG" id="kphy:AOZ06_35455"/>
<dbReference type="PROSITE" id="PS50801">
    <property type="entry name" value="STAS"/>
    <property type="match status" value="1"/>
</dbReference>
<dbReference type="InterPro" id="IPR050267">
    <property type="entry name" value="Anti-sigma-factor_SerPK"/>
</dbReference>